<dbReference type="InterPro" id="IPR005344">
    <property type="entry name" value="TMEM33/Pom33"/>
</dbReference>
<name>A0A1X2HHM5_SYNRA</name>
<evidence type="ECO:0000313" key="8">
    <source>
        <dbReference type="EMBL" id="ORY97936.1"/>
    </source>
</evidence>
<keyword evidence="9" id="KW-1185">Reference proteome</keyword>
<comment type="subcellular location">
    <subcellularLocation>
        <location evidence="1">Membrane</location>
        <topology evidence="1">Multi-pass membrane protein</topology>
    </subcellularLocation>
</comment>
<evidence type="ECO:0000256" key="7">
    <source>
        <dbReference type="SAM" id="Phobius"/>
    </source>
</evidence>
<dbReference type="GO" id="GO:0005783">
    <property type="term" value="C:endoplasmic reticulum"/>
    <property type="evidence" value="ECO:0007669"/>
    <property type="project" value="TreeGrafter"/>
</dbReference>
<reference evidence="8 9" key="1">
    <citation type="submission" date="2016-07" db="EMBL/GenBank/DDBJ databases">
        <title>Pervasive Adenine N6-methylation of Active Genes in Fungi.</title>
        <authorList>
            <consortium name="DOE Joint Genome Institute"/>
            <person name="Mondo S.J."/>
            <person name="Dannebaum R.O."/>
            <person name="Kuo R.C."/>
            <person name="Labutti K."/>
            <person name="Haridas S."/>
            <person name="Kuo A."/>
            <person name="Salamov A."/>
            <person name="Ahrendt S.R."/>
            <person name="Lipzen A."/>
            <person name="Sullivan W."/>
            <person name="Andreopoulos W.B."/>
            <person name="Clum A."/>
            <person name="Lindquist E."/>
            <person name="Daum C."/>
            <person name="Ramamoorthy G.K."/>
            <person name="Gryganskyi A."/>
            <person name="Culley D."/>
            <person name="Magnuson J.K."/>
            <person name="James T.Y."/>
            <person name="O'Malley M.A."/>
            <person name="Stajich J.E."/>
            <person name="Spatafora J.W."/>
            <person name="Visel A."/>
            <person name="Grigoriev I.V."/>
        </authorList>
    </citation>
    <scope>NUCLEOTIDE SEQUENCE [LARGE SCALE GENOMIC DNA]</scope>
    <source>
        <strain evidence="8 9">NRRL 2496</strain>
    </source>
</reference>
<evidence type="ECO:0000313" key="9">
    <source>
        <dbReference type="Proteomes" id="UP000242180"/>
    </source>
</evidence>
<dbReference type="InParanoid" id="A0A1X2HHM5"/>
<gene>
    <name evidence="8" type="ORF">BCR43DRAFT_490577</name>
</gene>
<evidence type="ECO:0000256" key="5">
    <source>
        <dbReference type="ARBA" id="ARBA00023136"/>
    </source>
</evidence>
<keyword evidence="3 7" id="KW-0812">Transmembrane</keyword>
<dbReference type="GO" id="GO:0061024">
    <property type="term" value="P:membrane organization"/>
    <property type="evidence" value="ECO:0007669"/>
    <property type="project" value="TreeGrafter"/>
</dbReference>
<accession>A0A1X2HHM5</accession>
<dbReference type="OMA" id="FYWYSYQ"/>
<comment type="similarity">
    <text evidence="2">Belongs to the PER33/POM33 family.</text>
</comment>
<dbReference type="OrthoDB" id="5581259at2759"/>
<evidence type="ECO:0000256" key="6">
    <source>
        <dbReference type="SAM" id="MobiDB-lite"/>
    </source>
</evidence>
<evidence type="ECO:0000256" key="1">
    <source>
        <dbReference type="ARBA" id="ARBA00004141"/>
    </source>
</evidence>
<dbReference type="STRING" id="13706.A0A1X2HHM5"/>
<feature type="transmembrane region" description="Helical" evidence="7">
    <location>
        <begin position="34"/>
        <end position="55"/>
    </location>
</feature>
<feature type="transmembrane region" description="Helical" evidence="7">
    <location>
        <begin position="182"/>
        <end position="203"/>
    </location>
</feature>
<feature type="region of interest" description="Disordered" evidence="6">
    <location>
        <begin position="258"/>
        <end position="282"/>
    </location>
</feature>
<dbReference type="GO" id="GO:0071786">
    <property type="term" value="P:endoplasmic reticulum tubular network organization"/>
    <property type="evidence" value="ECO:0007669"/>
    <property type="project" value="TreeGrafter"/>
</dbReference>
<evidence type="ECO:0000256" key="2">
    <source>
        <dbReference type="ARBA" id="ARBA00007322"/>
    </source>
</evidence>
<evidence type="ECO:0000256" key="4">
    <source>
        <dbReference type="ARBA" id="ARBA00022989"/>
    </source>
</evidence>
<dbReference type="PANTHER" id="PTHR12703:SF4">
    <property type="entry name" value="TRANSMEMBRANE PROTEIN 33"/>
    <property type="match status" value="1"/>
</dbReference>
<dbReference type="EMBL" id="MCGN01000004">
    <property type="protein sequence ID" value="ORY97936.1"/>
    <property type="molecule type" value="Genomic_DNA"/>
</dbReference>
<protein>
    <submittedName>
        <fullName evidence="8">Uncharacterized protein</fullName>
    </submittedName>
</protein>
<comment type="caution">
    <text evidence="8">The sequence shown here is derived from an EMBL/GenBank/DDBJ whole genome shotgun (WGS) entry which is preliminary data.</text>
</comment>
<dbReference type="Proteomes" id="UP000242180">
    <property type="component" value="Unassembled WGS sequence"/>
</dbReference>
<dbReference type="Pfam" id="PF03661">
    <property type="entry name" value="TMEM33_Pom33"/>
    <property type="match status" value="1"/>
</dbReference>
<feature type="transmembrane region" description="Helical" evidence="7">
    <location>
        <begin position="67"/>
        <end position="85"/>
    </location>
</feature>
<feature type="compositionally biased region" description="Polar residues" evidence="6">
    <location>
        <begin position="258"/>
        <end position="270"/>
    </location>
</feature>
<organism evidence="8 9">
    <name type="scientific">Syncephalastrum racemosum</name>
    <name type="common">Filamentous fungus</name>
    <dbReference type="NCBI Taxonomy" id="13706"/>
    <lineage>
        <taxon>Eukaryota</taxon>
        <taxon>Fungi</taxon>
        <taxon>Fungi incertae sedis</taxon>
        <taxon>Mucoromycota</taxon>
        <taxon>Mucoromycotina</taxon>
        <taxon>Mucoromycetes</taxon>
        <taxon>Mucorales</taxon>
        <taxon>Syncephalastraceae</taxon>
        <taxon>Syncephalastrum</taxon>
    </lineage>
</organism>
<feature type="compositionally biased region" description="Basic and acidic residues" evidence="6">
    <location>
        <begin position="271"/>
        <end position="282"/>
    </location>
</feature>
<dbReference type="GO" id="GO:0016020">
    <property type="term" value="C:membrane"/>
    <property type="evidence" value="ECO:0007669"/>
    <property type="project" value="UniProtKB-SubCell"/>
</dbReference>
<sequence>MTDTSTTSTTTTEASLESASLLGRISRLVQDPQFYWWCGHVCLFSNALLHFTSVLSLHDYAYYYKRAYAGALVSYAIVIWKTIGFPRRFDMEFVRDENVQYFALAFYWYSYQPVTVTLIPFFIFSLFHALAYISSTLIPAFAPTNSTTQHMLKSIKQYTDQHHETAMQAAAYAEVAAILSRLGIGVITFQTSILALIVFTHFLRLRYYLSSYTREAIHSTTARVDEWLLPGKHASVPPFVARLYLNLKGIVIRYGSASTPASTPRNSTVLKRSESSHSHHRR</sequence>
<dbReference type="PANTHER" id="PTHR12703">
    <property type="entry name" value="TRANSMEMBRANE PROTEIN 33"/>
    <property type="match status" value="1"/>
</dbReference>
<keyword evidence="5 7" id="KW-0472">Membrane</keyword>
<evidence type="ECO:0000256" key="3">
    <source>
        <dbReference type="ARBA" id="ARBA00022692"/>
    </source>
</evidence>
<dbReference type="InterPro" id="IPR051645">
    <property type="entry name" value="PER33/POM33_regulator"/>
</dbReference>
<proteinExistence type="inferred from homology"/>
<dbReference type="AlphaFoldDB" id="A0A1X2HHM5"/>
<feature type="transmembrane region" description="Helical" evidence="7">
    <location>
        <begin position="106"/>
        <end position="133"/>
    </location>
</feature>
<keyword evidence="4 7" id="KW-1133">Transmembrane helix</keyword>